<keyword evidence="3" id="KW-1185">Reference proteome</keyword>
<feature type="region of interest" description="Disordered" evidence="1">
    <location>
        <begin position="93"/>
        <end position="137"/>
    </location>
</feature>
<feature type="compositionally biased region" description="Basic and acidic residues" evidence="1">
    <location>
        <begin position="1265"/>
        <end position="1281"/>
    </location>
</feature>
<evidence type="ECO:0000256" key="1">
    <source>
        <dbReference type="SAM" id="MobiDB-lite"/>
    </source>
</evidence>
<feature type="compositionally biased region" description="Basic and acidic residues" evidence="1">
    <location>
        <begin position="269"/>
        <end position="282"/>
    </location>
</feature>
<protein>
    <submittedName>
        <fullName evidence="2">Uncharacterized protein</fullName>
    </submittedName>
</protein>
<feature type="region of interest" description="Disordered" evidence="1">
    <location>
        <begin position="37"/>
        <end position="63"/>
    </location>
</feature>
<feature type="compositionally biased region" description="Basic and acidic residues" evidence="1">
    <location>
        <begin position="214"/>
        <end position="231"/>
    </location>
</feature>
<feature type="region of interest" description="Disordered" evidence="1">
    <location>
        <begin position="214"/>
        <end position="284"/>
    </location>
</feature>
<feature type="compositionally biased region" description="Basic and acidic residues" evidence="1">
    <location>
        <begin position="37"/>
        <end position="53"/>
    </location>
</feature>
<feature type="region of interest" description="Disordered" evidence="1">
    <location>
        <begin position="332"/>
        <end position="362"/>
    </location>
</feature>
<feature type="region of interest" description="Disordered" evidence="1">
    <location>
        <begin position="661"/>
        <end position="685"/>
    </location>
</feature>
<feature type="compositionally biased region" description="Basic and acidic residues" evidence="1">
    <location>
        <begin position="981"/>
        <end position="994"/>
    </location>
</feature>
<proteinExistence type="predicted"/>
<feature type="region of interest" description="Disordered" evidence="1">
    <location>
        <begin position="521"/>
        <end position="543"/>
    </location>
</feature>
<feature type="compositionally biased region" description="Basic and acidic residues" evidence="1">
    <location>
        <begin position="534"/>
        <end position="543"/>
    </location>
</feature>
<accession>A0A8T0CXF2</accession>
<evidence type="ECO:0000313" key="3">
    <source>
        <dbReference type="Proteomes" id="UP000806378"/>
    </source>
</evidence>
<feature type="region of interest" description="Disordered" evidence="1">
    <location>
        <begin position="555"/>
        <end position="633"/>
    </location>
</feature>
<dbReference type="Proteomes" id="UP000806378">
    <property type="component" value="Unassembled WGS sequence"/>
</dbReference>
<dbReference type="EMBL" id="MU089523">
    <property type="protein sequence ID" value="KAF7851844.1"/>
    <property type="molecule type" value="Genomic_DNA"/>
</dbReference>
<evidence type="ECO:0000313" key="2">
    <source>
        <dbReference type="EMBL" id="KAF7851844.1"/>
    </source>
</evidence>
<feature type="region of interest" description="Disordered" evidence="1">
    <location>
        <begin position="2041"/>
        <end position="2078"/>
    </location>
</feature>
<name>A0A8T0CXF2_CORYI</name>
<sequence length="2351" mass="258024">MEFHSMKRKALQALCKKHGVPANLTNREMADRLSSLLEEKEKSVVKGKSKSDDSVEPTSETDVKAVPQNVKKVRFSPVDETFVFVSSNLKSTSRKKRAIRRGSSNNPSLAQEKKSRRRFASVRTVQSPVRPTRSRAQKVVDKDLPQVFSPGVRKKSRRGDVKVDINEVQSIDVRDMGPELSDSTDGGNPQVEVAAPLRWHLRSRGVGVEKDGKVEHTAIENTRKNVRPTDFKKRKRNDTGGNLHSDDKPEDGSLAFVRAQQRKTTRHSNRIERDETDSKLSVEEPEAVKSVGRITRSRAPRVERSSTVKVINEIVEVQGEIHKVVQLGQPPKILGRRTRKSTAQEENLPSDNDGPEGQISDISTARIVERRKTRSMKHNAATGTKSLLLGNESVNAEIAHSKLCSQKKSGLDASAIEAESRKSDVLEEHKEVDCLRHISNGSSKSVLRGKHSPVHEGKEQNGLVLANKAQKRTKDTRQKLGASEFGFAVDPVKGLPLRRSSRKAIPSAVLTDKEFIAHSTDRKCVRSSPCNRTSDVETSAKEQSLKTLMTNALVHNSKVSSDAPAKQKGGKAPNGEMEYSEPSTEEPRTSRQSKRGTFKSDHSASMNSTVKADAKRQQGSATITEESGARAKSAERMDGALNIYVYLDVPSFLEHEDGLEKNGKTDKAECSQNKGSDGKAGDKTGVTSSDFYGANIYKKDDLAAQLGNALVSAADKLQEVDVKCGLEELSTDSVVVTEKPTVLVEDDRGKVQDSVNRSCQALGRAEASISEQVPLGAQIEDMDAVICQDASLTRNLDSVDEPPDSPLCLENKPETEHVYIGEIAYSRSAEELVDEDHMNECGQRGIAQRVPVDADEHIHQIALLDPSSNEDQNQAYEASEEHTINLGLQVGTSKTTIEDVVAIQLHNSCSSAPTGTPNMLALGDREANQIKTQSPVISSLQSNGHFGGHTYSSHEIEFSSERAKPEQTVIDAKDGLCTSKKTTEEPGRKQRESQEPLESVEAAVAACEVTIDKVAEENQSADGILSLSNPTDAKSTGEKVCEVEEGSSDIASEKPLGNFTLETSGKDLSMILRDGCNTPVSKEFFLSYEHPLQNDSEKGGQDVKGRCPLLEECFSTFGEEISNKPAFKSESDLNSMEGGMDNQEKIDKGSATDVDNVVHFGTVLINACDDDVKDKLHMDCTDTCPDEPGADTHEHKENGPVMRNFESVFDETGKSCIETFNAQAVGLVTSAEGIIAEDKGISSEMVALHSPNTSDHEMSSCMNDVSKDNDGDEDGGNREDEILSPGIDGNSLGQDNGLLVPNYSSHSLLDANSEEDTSEVEEKSISNSCDGNNIARPAVKTDTLIESVPGVISSRKDQVLDMKEVMNDCSSHQVSRNLSAEKGAEIDTVSSTVASESFPLDESSALRSCPMKVHSESKDVLNIACNMEAVTFHECLKEQNLEQCDHIVKEGDSHFSPEQLAEKDDLEEAVAQLNCSPEGMVALVKSSVDITHSSKSEFAHFESLEKKGAVSSFSLNSYGHKPEELDDGGQQEEIGNKVDKMELTASSNLDFSDNHSANHSENLEMTEALEEGHFNLNEVGNCHLPRAGGEDLDMQKEAVNFHQQSKGSICKVYEVGEEASSATVTIKAVDMINMEEDGNATSVSLQDRAQFYGDESTEIDLDTPIIPGVAAEDPKCNSNEVLGTMPCSEQKIDLFDDQRGKSLQPDQKVPAILEYPNPSEPIAADVGIYIGNIESRLILKDIKTDAIQFDDDKLLKETHLDEVSSRMIEAAPNADAHPEIVTTSREDIIHTEDEPSAFIMQENPETLNLEDGSMQAREMTMSPHGMNIGYETDKMNSVGEHLVVHTCDEPNNASDSYVASPLNVVSFPGEEYPSKANNLDIRTNAEEKSDGDREEVIVQEAHEPQEDHAVIGNASNSNYGSKACGEAAKEYARHDEVASVQTDLVLCESSIMKYERIVKDNEELHGFERVDEPAIESEPLSADADSSNDFSRISSIGDPAIPENKLLESQVESQTFTRWEMSFVFGDNSLDSVRKLDAEDEGERLNGNGKNADSVEVRIDESEENAPEVAVEDSKDHMDHSDAKITILNQTFLKNEENREDIIRVTDDEHSNDRATVEYSCDLEHEKKDETEDHCSNCQATDELSIKNDKESTEQEVSAMIQEYMDREKLEDGSIEVRSSYVDSREKELACVNASDGAPLDVFPIPHDPRDIRKEHLSLSSYANEIVELGIKQEKESFIPNSANYTPASVNLSARIDVAENVRMQQLDLISPLTKSMDVNMEEPGELIKSSVVGRTKARSNFIEKIPKKYLVTSDMKENMPSTKWEQVGSVTASKTTKTRRVLEDLQGKQI</sequence>
<feature type="region of interest" description="Disordered" evidence="1">
    <location>
        <begin position="1251"/>
        <end position="1334"/>
    </location>
</feature>
<comment type="caution">
    <text evidence="2">The sequence shown here is derived from an EMBL/GenBank/DDBJ whole genome shotgun (WGS) entry which is preliminary data.</text>
</comment>
<dbReference type="Gramene" id="rna-gnl|WGS:JABURB|Cocit.L2005.1">
    <property type="protein sequence ID" value="cds-KAF7851844.1"/>
    <property type="gene ID" value="gene-BT93_L2005"/>
</dbReference>
<reference evidence="2" key="1">
    <citation type="submission" date="2020-05" db="EMBL/GenBank/DDBJ databases">
        <title>WGS assembly of Corymbia citriodora subspecies variegata.</title>
        <authorList>
            <person name="Barry K."/>
            <person name="Hundley H."/>
            <person name="Shu S."/>
            <person name="Jenkins J."/>
            <person name="Grimwood J."/>
            <person name="Baten A."/>
        </authorList>
    </citation>
    <scope>NUCLEOTIDE SEQUENCE</scope>
    <source>
        <strain evidence="2">CV2-018</strain>
    </source>
</reference>
<gene>
    <name evidence="2" type="ORF">BT93_L2005</name>
</gene>
<feature type="region of interest" description="Disordered" evidence="1">
    <location>
        <begin position="973"/>
        <end position="999"/>
    </location>
</feature>
<dbReference type="OrthoDB" id="1916794at2759"/>
<organism evidence="2 3">
    <name type="scientific">Corymbia citriodora subsp. variegata</name>
    <dbReference type="NCBI Taxonomy" id="360336"/>
    <lineage>
        <taxon>Eukaryota</taxon>
        <taxon>Viridiplantae</taxon>
        <taxon>Streptophyta</taxon>
        <taxon>Embryophyta</taxon>
        <taxon>Tracheophyta</taxon>
        <taxon>Spermatophyta</taxon>
        <taxon>Magnoliopsida</taxon>
        <taxon>eudicotyledons</taxon>
        <taxon>Gunneridae</taxon>
        <taxon>Pentapetalae</taxon>
        <taxon>rosids</taxon>
        <taxon>malvids</taxon>
        <taxon>Myrtales</taxon>
        <taxon>Myrtaceae</taxon>
        <taxon>Myrtoideae</taxon>
        <taxon>Eucalypteae</taxon>
        <taxon>Corymbia</taxon>
    </lineage>
</organism>